<sequence length="224" mass="26015">MYGNGSPLDSASILFVSSNKRQDADAICDYEDIDEETNVLFNEFEHDYDETTRMPELEEFVIDIVKYTGGFIIRKIKNKSNLCGICDSFLTEKDDVNESLLLKLKTKGKLINISSDVHKICLASEYIIRFYSDELLKMKNVKMHLTIKTLNEISTVNTIFNTCEMKQHILNQDPFNNHRRQLIQFIIEPYITLRLNHIAKMHSLSMAGKNVRHKCTKIILFKNQ</sequence>
<organism evidence="1 2">
    <name type="scientific">Macrosiphum euphorbiae</name>
    <name type="common">potato aphid</name>
    <dbReference type="NCBI Taxonomy" id="13131"/>
    <lineage>
        <taxon>Eukaryota</taxon>
        <taxon>Metazoa</taxon>
        <taxon>Ecdysozoa</taxon>
        <taxon>Arthropoda</taxon>
        <taxon>Hexapoda</taxon>
        <taxon>Insecta</taxon>
        <taxon>Pterygota</taxon>
        <taxon>Neoptera</taxon>
        <taxon>Paraneoptera</taxon>
        <taxon>Hemiptera</taxon>
        <taxon>Sternorrhyncha</taxon>
        <taxon>Aphidomorpha</taxon>
        <taxon>Aphidoidea</taxon>
        <taxon>Aphididae</taxon>
        <taxon>Macrosiphini</taxon>
        <taxon>Macrosiphum</taxon>
    </lineage>
</organism>
<dbReference type="Proteomes" id="UP001160148">
    <property type="component" value="Unassembled WGS sequence"/>
</dbReference>
<dbReference type="AlphaFoldDB" id="A0AAV0XTR3"/>
<dbReference type="PANTHER" id="PTHR47577:SF2">
    <property type="entry name" value="THAP DOMAIN CONTAINING 9"/>
    <property type="match status" value="1"/>
</dbReference>
<evidence type="ECO:0000313" key="2">
    <source>
        <dbReference type="Proteomes" id="UP001160148"/>
    </source>
</evidence>
<comment type="caution">
    <text evidence="1">The sequence shown here is derived from an EMBL/GenBank/DDBJ whole genome shotgun (WGS) entry which is preliminary data.</text>
</comment>
<keyword evidence="2" id="KW-1185">Reference proteome</keyword>
<dbReference type="EMBL" id="CARXXK010001017">
    <property type="protein sequence ID" value="CAI6371945.1"/>
    <property type="molecule type" value="Genomic_DNA"/>
</dbReference>
<reference evidence="1 2" key="1">
    <citation type="submission" date="2023-01" db="EMBL/GenBank/DDBJ databases">
        <authorList>
            <person name="Whitehead M."/>
        </authorList>
    </citation>
    <scope>NUCLEOTIDE SEQUENCE [LARGE SCALE GENOMIC DNA]</scope>
</reference>
<evidence type="ECO:0000313" key="1">
    <source>
        <dbReference type="EMBL" id="CAI6371945.1"/>
    </source>
</evidence>
<protein>
    <submittedName>
        <fullName evidence="1">Uncharacterized protein</fullName>
    </submittedName>
</protein>
<gene>
    <name evidence="1" type="ORF">MEUPH1_LOCUS25887</name>
</gene>
<proteinExistence type="predicted"/>
<accession>A0AAV0XTR3</accession>
<name>A0AAV0XTR3_9HEMI</name>
<dbReference type="PANTHER" id="PTHR47577">
    <property type="entry name" value="THAP DOMAIN-CONTAINING PROTEIN 6"/>
    <property type="match status" value="1"/>
</dbReference>